<feature type="domain" description="Peptidase S54 rhomboid" evidence="9">
    <location>
        <begin position="938"/>
        <end position="1074"/>
    </location>
</feature>
<feature type="compositionally biased region" description="Polar residues" evidence="7">
    <location>
        <begin position="119"/>
        <end position="133"/>
    </location>
</feature>
<dbReference type="GO" id="GO:0005789">
    <property type="term" value="C:endoplasmic reticulum membrane"/>
    <property type="evidence" value="ECO:0007669"/>
    <property type="project" value="UniProtKB-SubCell"/>
</dbReference>
<keyword evidence="4" id="KW-0256">Endoplasmic reticulum</keyword>
<evidence type="ECO:0000313" key="10">
    <source>
        <dbReference type="EMBL" id="KAK7496329.1"/>
    </source>
</evidence>
<feature type="transmembrane region" description="Helical" evidence="8">
    <location>
        <begin position="943"/>
        <end position="964"/>
    </location>
</feature>
<reference evidence="10 11" key="1">
    <citation type="journal article" date="2023" name="Sci. Data">
        <title>Genome assembly of the Korean intertidal mud-creeper Batillaria attramentaria.</title>
        <authorList>
            <person name="Patra A.K."/>
            <person name="Ho P.T."/>
            <person name="Jun S."/>
            <person name="Lee S.J."/>
            <person name="Kim Y."/>
            <person name="Won Y.J."/>
        </authorList>
    </citation>
    <scope>NUCLEOTIDE SEQUENCE [LARGE SCALE GENOMIC DNA]</scope>
    <source>
        <strain evidence="10">Wonlab-2016</strain>
    </source>
</reference>
<evidence type="ECO:0000256" key="6">
    <source>
        <dbReference type="ARBA" id="ARBA00023136"/>
    </source>
</evidence>
<gene>
    <name evidence="10" type="ORF">BaRGS_00012494</name>
</gene>
<evidence type="ECO:0000259" key="9">
    <source>
        <dbReference type="Pfam" id="PF01694"/>
    </source>
</evidence>
<dbReference type="AlphaFoldDB" id="A0ABD0LB28"/>
<feature type="compositionally biased region" description="Low complexity" evidence="7">
    <location>
        <begin position="538"/>
        <end position="550"/>
    </location>
</feature>
<feature type="transmembrane region" description="Helical" evidence="8">
    <location>
        <begin position="1057"/>
        <end position="1076"/>
    </location>
</feature>
<comment type="caution">
    <text evidence="10">The sequence shown here is derived from an EMBL/GenBank/DDBJ whole genome shotgun (WGS) entry which is preliminary data.</text>
</comment>
<dbReference type="InterPro" id="IPR035952">
    <property type="entry name" value="Rhomboid-like_sf"/>
</dbReference>
<keyword evidence="11" id="KW-1185">Reference proteome</keyword>
<evidence type="ECO:0000256" key="8">
    <source>
        <dbReference type="SAM" id="Phobius"/>
    </source>
</evidence>
<feature type="region of interest" description="Disordered" evidence="7">
    <location>
        <begin position="208"/>
        <end position="243"/>
    </location>
</feature>
<evidence type="ECO:0000256" key="1">
    <source>
        <dbReference type="ARBA" id="ARBA00004477"/>
    </source>
</evidence>
<evidence type="ECO:0000313" key="11">
    <source>
        <dbReference type="Proteomes" id="UP001519460"/>
    </source>
</evidence>
<dbReference type="InterPro" id="IPR022764">
    <property type="entry name" value="Peptidase_S54_rhomboid_dom"/>
</dbReference>
<feature type="transmembrane region" description="Helical" evidence="8">
    <location>
        <begin position="976"/>
        <end position="997"/>
    </location>
</feature>
<feature type="region of interest" description="Disordered" evidence="7">
    <location>
        <begin position="119"/>
        <end position="140"/>
    </location>
</feature>
<sequence length="1139" mass="126874">VLSFFGRQRQRLGRRFQSLFGIVDDHTDLSNWKDKFEKQQADGTFGVEMGSILPDDDELPRALFLDDVKGMLDAVSKEDEELAAASELLKKEFEAIGDDMYDPEWQKLWRKYSSKQSSDAKANGSLGNKQPSQHCKRTTFADSAGSGGGAFCGGSEQHGHFQDTDNFLGNMNNCAQENETEESTVVTIAAGNIQNYDKNKLQELQMNAEGGGKISPDPKIESGQSEMLEPKRKKRPFSNKYASPKIKRRATSLDDLCDLGDLGLVNNAGFDDLLSEAELAAVTPRSDPTPRPHQPPRSGSDELETKDQSEITVAADELGAGITAENTTTFEPKRRERFFSRKLKHVFSLGRKYKQEEDTAGFASIEVGGAYHEFVSAQRTRSRQSLPKVANQAQDSDSHSVKVADVDLDNTWWEFLDAISSGSSDTCTWEELVQLAGQKPDSEQQLAEVKAKSRDVTVYGGATAMEDDSIANFAGLGSRSGLLQRDSEPEMKSDATTLDRGDLTRPAHRASKMPVLPRVGTLPESSGHSSDGHRVTVRSSSSSGRLESAGRLLERDTNVSMSGDDRTSRINHRVNRHASKRNSAPELRPLMAMDLEPTCLSHHDLPITDRCDMEGGYPMELCPKDDNAPTFLWGEAGYRHYKLLMAIETKHKIQKIKDAKQSIINKYQAKQQALQHIMEVAKAYYSNPTGKNREEWKKLRKEINQSSVHSITDIRHKLSQIPDYMPYFTIFLILAQVVSLTAMCTFGGITQIGVLSIKEQKSGFKTFLGTEDVVRWNTPNPWIGPPIRTVLAAGASLAPCLRHDRYVREFSRQHKYQKIDNTSFGCCQTAVAAGTTQDWECKNLTFNRGKWGSPFCSRRPPGQNNIAHVIRPCCVDHRGTCQMLSHEHCSFLHGRYHPQKEHCVEVNCVQQACKIGKRLYLIDSDPKKPWLPDSGDRLQWWRLLLSLVLTYGILHCLPLLVIEWLLMRPLEKSAGWLRIVVIYTICGIAGQIVAGIVQPYVPHVGSTSGVAGMVGEAAVELSQAWYLLTRPRIEALKLGCFLTYLLIMGLLPYVSLFGIITGVACGSLCALILMPYITFDSQSNHRRVLLVCVGSSLLLCFLTAILFVFVQVQPTCEACQALDCMSFTENMCNVWDLYG</sequence>
<protein>
    <recommendedName>
        <fullName evidence="9">Peptidase S54 rhomboid domain-containing protein</fullName>
    </recommendedName>
</protein>
<dbReference type="EMBL" id="JACVVK020000068">
    <property type="protein sequence ID" value="KAK7496329.1"/>
    <property type="molecule type" value="Genomic_DNA"/>
</dbReference>
<dbReference type="Pfam" id="PF01694">
    <property type="entry name" value="Rhomboid"/>
    <property type="match status" value="1"/>
</dbReference>
<name>A0ABD0LB28_9CAEN</name>
<comment type="subcellular location">
    <subcellularLocation>
        <location evidence="1">Endoplasmic reticulum membrane</location>
        <topology evidence="1">Multi-pass membrane protein</topology>
    </subcellularLocation>
</comment>
<evidence type="ECO:0000256" key="7">
    <source>
        <dbReference type="SAM" id="MobiDB-lite"/>
    </source>
</evidence>
<dbReference type="Gene3D" id="1.20.1540.10">
    <property type="entry name" value="Rhomboid-like"/>
    <property type="match status" value="1"/>
</dbReference>
<keyword evidence="6 8" id="KW-0472">Membrane</keyword>
<keyword evidence="3 8" id="KW-0812">Transmembrane</keyword>
<keyword evidence="5 8" id="KW-1133">Transmembrane helix</keyword>
<dbReference type="InterPro" id="IPR051512">
    <property type="entry name" value="Inactive_Rhomboid"/>
</dbReference>
<accession>A0ABD0LB28</accession>
<dbReference type="PANTHER" id="PTHR45965:SF3">
    <property type="entry name" value="INACTIVE RHOMBOID PROTEIN 1"/>
    <property type="match status" value="1"/>
</dbReference>
<evidence type="ECO:0000256" key="2">
    <source>
        <dbReference type="ARBA" id="ARBA00009045"/>
    </source>
</evidence>
<feature type="region of interest" description="Disordered" evidence="7">
    <location>
        <begin position="481"/>
        <end position="550"/>
    </location>
</feature>
<feature type="compositionally biased region" description="Basic and acidic residues" evidence="7">
    <location>
        <begin position="485"/>
        <end position="505"/>
    </location>
</feature>
<organism evidence="10 11">
    <name type="scientific">Batillaria attramentaria</name>
    <dbReference type="NCBI Taxonomy" id="370345"/>
    <lineage>
        <taxon>Eukaryota</taxon>
        <taxon>Metazoa</taxon>
        <taxon>Spiralia</taxon>
        <taxon>Lophotrochozoa</taxon>
        <taxon>Mollusca</taxon>
        <taxon>Gastropoda</taxon>
        <taxon>Caenogastropoda</taxon>
        <taxon>Sorbeoconcha</taxon>
        <taxon>Cerithioidea</taxon>
        <taxon>Batillariidae</taxon>
        <taxon>Batillaria</taxon>
    </lineage>
</organism>
<evidence type="ECO:0000256" key="5">
    <source>
        <dbReference type="ARBA" id="ARBA00022989"/>
    </source>
</evidence>
<dbReference type="PANTHER" id="PTHR45965">
    <property type="entry name" value="INACTIVE RHOMBOID PROTEIN"/>
    <property type="match status" value="1"/>
</dbReference>
<dbReference type="Proteomes" id="UP001519460">
    <property type="component" value="Unassembled WGS sequence"/>
</dbReference>
<feature type="transmembrane region" description="Helical" evidence="8">
    <location>
        <begin position="1088"/>
        <end position="1110"/>
    </location>
</feature>
<evidence type="ECO:0000256" key="3">
    <source>
        <dbReference type="ARBA" id="ARBA00022692"/>
    </source>
</evidence>
<comment type="similarity">
    <text evidence="2">Belongs to the peptidase S54 family.</text>
</comment>
<proteinExistence type="inferred from homology"/>
<evidence type="ECO:0000256" key="4">
    <source>
        <dbReference type="ARBA" id="ARBA00022824"/>
    </source>
</evidence>
<feature type="region of interest" description="Disordered" evidence="7">
    <location>
        <begin position="282"/>
        <end position="307"/>
    </location>
</feature>
<dbReference type="SUPFAM" id="SSF144091">
    <property type="entry name" value="Rhomboid-like"/>
    <property type="match status" value="1"/>
</dbReference>
<feature type="non-terminal residue" evidence="10">
    <location>
        <position position="1"/>
    </location>
</feature>